<comment type="caution">
    <text evidence="5">The sequence shown here is derived from an EMBL/GenBank/DDBJ whole genome shotgun (WGS) entry which is preliminary data.</text>
</comment>
<dbReference type="PANTHER" id="PTHR48475:SF2">
    <property type="entry name" value="RIBONUCLEASE H"/>
    <property type="match status" value="1"/>
</dbReference>
<dbReference type="Pfam" id="PF17919">
    <property type="entry name" value="RT_RNaseH_2"/>
    <property type="match status" value="1"/>
</dbReference>
<dbReference type="GO" id="GO:0004523">
    <property type="term" value="F:RNA-DNA hybrid ribonuclease activity"/>
    <property type="evidence" value="ECO:0007669"/>
    <property type="project" value="InterPro"/>
</dbReference>
<dbReference type="SUPFAM" id="SSF53098">
    <property type="entry name" value="Ribonuclease H-like"/>
    <property type="match status" value="1"/>
</dbReference>
<reference evidence="5" key="1">
    <citation type="submission" date="2020-06" db="EMBL/GenBank/DDBJ databases">
        <authorList>
            <person name="Li T."/>
            <person name="Hu X."/>
            <person name="Zhang T."/>
            <person name="Song X."/>
            <person name="Zhang H."/>
            <person name="Dai N."/>
            <person name="Sheng W."/>
            <person name="Hou X."/>
            <person name="Wei L."/>
        </authorList>
    </citation>
    <scope>NUCLEOTIDE SEQUENCE</scope>
    <source>
        <strain evidence="5">KEN1</strain>
        <tissue evidence="5">Leaf</tissue>
    </source>
</reference>
<protein>
    <recommendedName>
        <fullName evidence="6">RNase H type-1 domain-containing protein</fullName>
    </recommendedName>
</protein>
<keyword evidence="1" id="KW-0233">DNA recombination</keyword>
<dbReference type="CDD" id="cd01647">
    <property type="entry name" value="RT_LTR"/>
    <property type="match status" value="1"/>
</dbReference>
<dbReference type="Gene3D" id="3.30.420.10">
    <property type="entry name" value="Ribonuclease H-like superfamily/Ribonuclease H"/>
    <property type="match status" value="1"/>
</dbReference>
<dbReference type="EMBL" id="JACGWN010000003">
    <property type="protein sequence ID" value="KAL0456344.1"/>
    <property type="molecule type" value="Genomic_DNA"/>
</dbReference>
<dbReference type="AlphaFoldDB" id="A0AAW2XT77"/>
<dbReference type="InterPro" id="IPR012337">
    <property type="entry name" value="RNaseH-like_sf"/>
</dbReference>
<dbReference type="InterPro" id="IPR000477">
    <property type="entry name" value="RT_dom"/>
</dbReference>
<evidence type="ECO:0008006" key="6">
    <source>
        <dbReference type="Google" id="ProtNLM"/>
    </source>
</evidence>
<evidence type="ECO:0000259" key="3">
    <source>
        <dbReference type="Pfam" id="PF13456"/>
    </source>
</evidence>
<evidence type="ECO:0000259" key="4">
    <source>
        <dbReference type="Pfam" id="PF17919"/>
    </source>
</evidence>
<dbReference type="InterPro" id="IPR041577">
    <property type="entry name" value="RT_RNaseH_2"/>
</dbReference>
<dbReference type="Pfam" id="PF00078">
    <property type="entry name" value="RVT_1"/>
    <property type="match status" value="1"/>
</dbReference>
<dbReference type="InterPro" id="IPR002156">
    <property type="entry name" value="RNaseH_domain"/>
</dbReference>
<proteinExistence type="predicted"/>
<dbReference type="Gene3D" id="3.10.10.10">
    <property type="entry name" value="HIV Type 1 Reverse Transcriptase, subunit A, domain 1"/>
    <property type="match status" value="1"/>
</dbReference>
<dbReference type="InterPro" id="IPR036397">
    <property type="entry name" value="RNaseH_sf"/>
</dbReference>
<sequence length="762" mass="85025">MAGAIAMILRGPAGGDSANARKALVRAARGNQWQIPTQVLNVNLEQQDEISFSRQDLDPMRNQNNDALVISATLSNFWVKKVLVDSRSSADIIFYDAYAQLGIDNAQLRRVNTPLTGFSGEMIEPLGEVTLPLFLGSYPKRSTKMVKFLVVKAPSAYNIILGRPSLNIFRAIASTYHMKLKFPTSDGVGEATGDERMSKECYANTLKRSREKLGEIEADEKGKKKLNEVNHGARDPPADAWEDPRMRRVEAIEELKIINLSQDGDEKLTKIGTAMSPDVGKNLTQFLKKNTEVFAWSMTDLYGILPDIITHQLNVDLKAKPVKQKKRMFGATRSLAIKDKACSKDPFALPRIDTLVDSTSGCEMLSFLDAYQGYNQIPLAPEDQEKASFVTDHGVFCYNVMPFGLKNAAKCTFGVRGGKFLGYMISERGIEANLEKIRATMDMPPPRSIREVQKLAGKLAALNRFISRSADKGLPFFKRYLVSPPLLTKPKVGETLCVYLAVSESAISAVLVRQEGREHQPIYYVSIVLQGAEIKYSQIEKLPSPWWSRMVKWAVELSEFGIEFCPRSAVKAQVLADFVVELATDEAGISTPTRRISSSCWGQKIVIYSDSQLVVNQVRGSYEARDEKMAKYFVKAKNLLDKFEEASVVQVSRTNNAAADQLAKLASSMSAIRSRKITFISSKSAVLQEQEKIMWAAPTPTSWKEEIVRFLTEGIEPESEKDAKSLRRKASHFVMVDGQLYKHGFSQPFLKCLTPEEGNYVL</sequence>
<feature type="domain" description="Reverse transcriptase/retrotransposon-derived protein RNase H-like" evidence="4">
    <location>
        <begin position="478"/>
        <end position="541"/>
    </location>
</feature>
<dbReference type="Pfam" id="PF13456">
    <property type="entry name" value="RVT_3"/>
    <property type="match status" value="1"/>
</dbReference>
<reference evidence="5" key="2">
    <citation type="journal article" date="2024" name="Plant">
        <title>Genomic evolution and insights into agronomic trait innovations of Sesamum species.</title>
        <authorList>
            <person name="Miao H."/>
            <person name="Wang L."/>
            <person name="Qu L."/>
            <person name="Liu H."/>
            <person name="Sun Y."/>
            <person name="Le M."/>
            <person name="Wang Q."/>
            <person name="Wei S."/>
            <person name="Zheng Y."/>
            <person name="Lin W."/>
            <person name="Duan Y."/>
            <person name="Cao H."/>
            <person name="Xiong S."/>
            <person name="Wang X."/>
            <person name="Wei L."/>
            <person name="Li C."/>
            <person name="Ma Q."/>
            <person name="Ju M."/>
            <person name="Zhao R."/>
            <person name="Li G."/>
            <person name="Mu C."/>
            <person name="Tian Q."/>
            <person name="Mei H."/>
            <person name="Zhang T."/>
            <person name="Gao T."/>
            <person name="Zhang H."/>
        </authorList>
    </citation>
    <scope>NUCLEOTIDE SEQUENCE</scope>
    <source>
        <strain evidence="5">KEN1</strain>
    </source>
</reference>
<evidence type="ECO:0000259" key="2">
    <source>
        <dbReference type="Pfam" id="PF00078"/>
    </source>
</evidence>
<dbReference type="SUPFAM" id="SSF56672">
    <property type="entry name" value="DNA/RNA polymerases"/>
    <property type="match status" value="1"/>
</dbReference>
<dbReference type="PANTHER" id="PTHR48475">
    <property type="entry name" value="RIBONUCLEASE H"/>
    <property type="match status" value="1"/>
</dbReference>
<dbReference type="InterPro" id="IPR043502">
    <property type="entry name" value="DNA/RNA_pol_sf"/>
</dbReference>
<name>A0AAW2XT77_9LAMI</name>
<dbReference type="GO" id="GO:0006310">
    <property type="term" value="P:DNA recombination"/>
    <property type="evidence" value="ECO:0007669"/>
    <property type="project" value="UniProtKB-KW"/>
</dbReference>
<evidence type="ECO:0000313" key="5">
    <source>
        <dbReference type="EMBL" id="KAL0456344.1"/>
    </source>
</evidence>
<dbReference type="GO" id="GO:0003676">
    <property type="term" value="F:nucleic acid binding"/>
    <property type="evidence" value="ECO:0007669"/>
    <property type="project" value="InterPro"/>
</dbReference>
<dbReference type="Gene3D" id="3.30.70.270">
    <property type="match status" value="1"/>
</dbReference>
<dbReference type="InterPro" id="IPR021109">
    <property type="entry name" value="Peptidase_aspartic_dom_sf"/>
</dbReference>
<dbReference type="InterPro" id="IPR043128">
    <property type="entry name" value="Rev_trsase/Diguanyl_cyclase"/>
</dbReference>
<organism evidence="5">
    <name type="scientific">Sesamum latifolium</name>
    <dbReference type="NCBI Taxonomy" id="2727402"/>
    <lineage>
        <taxon>Eukaryota</taxon>
        <taxon>Viridiplantae</taxon>
        <taxon>Streptophyta</taxon>
        <taxon>Embryophyta</taxon>
        <taxon>Tracheophyta</taxon>
        <taxon>Spermatophyta</taxon>
        <taxon>Magnoliopsida</taxon>
        <taxon>eudicotyledons</taxon>
        <taxon>Gunneridae</taxon>
        <taxon>Pentapetalae</taxon>
        <taxon>asterids</taxon>
        <taxon>lamiids</taxon>
        <taxon>Lamiales</taxon>
        <taxon>Pedaliaceae</taxon>
        <taxon>Sesamum</taxon>
    </lineage>
</organism>
<feature type="domain" description="Reverse transcriptase" evidence="2">
    <location>
        <begin position="339"/>
        <end position="408"/>
    </location>
</feature>
<accession>A0AAW2XT77</accession>
<feature type="domain" description="RNase H type-1" evidence="3">
    <location>
        <begin position="603"/>
        <end position="666"/>
    </location>
</feature>
<gene>
    <name evidence="5" type="ORF">Slati_0973600</name>
</gene>
<dbReference type="CDD" id="cd00303">
    <property type="entry name" value="retropepsin_like"/>
    <property type="match status" value="1"/>
</dbReference>
<evidence type="ECO:0000256" key="1">
    <source>
        <dbReference type="ARBA" id="ARBA00023172"/>
    </source>
</evidence>
<dbReference type="Gene3D" id="2.40.70.10">
    <property type="entry name" value="Acid Proteases"/>
    <property type="match status" value="1"/>
</dbReference>